<keyword evidence="3" id="KW-1003">Cell membrane</keyword>
<name>A0A537JYB2_9BACT</name>
<feature type="transmembrane region" description="Helical" evidence="7">
    <location>
        <begin position="118"/>
        <end position="139"/>
    </location>
</feature>
<dbReference type="GO" id="GO:0055085">
    <property type="term" value="P:transmembrane transport"/>
    <property type="evidence" value="ECO:0007669"/>
    <property type="project" value="InterPro"/>
</dbReference>
<organism evidence="9 10">
    <name type="scientific">Candidatus Segetimicrobium genomatis</name>
    <dbReference type="NCBI Taxonomy" id="2569760"/>
    <lineage>
        <taxon>Bacteria</taxon>
        <taxon>Bacillati</taxon>
        <taxon>Candidatus Sysuimicrobiota</taxon>
        <taxon>Candidatus Sysuimicrobiia</taxon>
        <taxon>Candidatus Sysuimicrobiales</taxon>
        <taxon>Candidatus Segetimicrobiaceae</taxon>
        <taxon>Candidatus Segetimicrobium</taxon>
    </lineage>
</organism>
<comment type="subcellular location">
    <subcellularLocation>
        <location evidence="1 7">Cell membrane</location>
        <topology evidence="1 7">Multi-pass membrane protein</topology>
    </subcellularLocation>
</comment>
<dbReference type="SUPFAM" id="SSF161098">
    <property type="entry name" value="MetI-like"/>
    <property type="match status" value="1"/>
</dbReference>
<comment type="similarity">
    <text evidence="7">Belongs to the binding-protein-dependent transport system permease family.</text>
</comment>
<proteinExistence type="inferred from homology"/>
<evidence type="ECO:0000256" key="5">
    <source>
        <dbReference type="ARBA" id="ARBA00022989"/>
    </source>
</evidence>
<dbReference type="Pfam" id="PF00528">
    <property type="entry name" value="BPD_transp_1"/>
    <property type="match status" value="1"/>
</dbReference>
<dbReference type="InterPro" id="IPR035906">
    <property type="entry name" value="MetI-like_sf"/>
</dbReference>
<evidence type="ECO:0000256" key="3">
    <source>
        <dbReference type="ARBA" id="ARBA00022475"/>
    </source>
</evidence>
<keyword evidence="4 7" id="KW-0812">Transmembrane</keyword>
<evidence type="ECO:0000313" key="10">
    <source>
        <dbReference type="Proteomes" id="UP000318509"/>
    </source>
</evidence>
<dbReference type="PANTHER" id="PTHR43005">
    <property type="entry name" value="BLR7065 PROTEIN"/>
    <property type="match status" value="1"/>
</dbReference>
<evidence type="ECO:0000256" key="6">
    <source>
        <dbReference type="ARBA" id="ARBA00023136"/>
    </source>
</evidence>
<dbReference type="InterPro" id="IPR000515">
    <property type="entry name" value="MetI-like"/>
</dbReference>
<evidence type="ECO:0000256" key="1">
    <source>
        <dbReference type="ARBA" id="ARBA00004651"/>
    </source>
</evidence>
<protein>
    <submittedName>
        <fullName evidence="9">Sugar ABC transporter permease</fullName>
    </submittedName>
</protein>
<evidence type="ECO:0000256" key="4">
    <source>
        <dbReference type="ARBA" id="ARBA00022692"/>
    </source>
</evidence>
<dbReference type="Proteomes" id="UP000318509">
    <property type="component" value="Unassembled WGS sequence"/>
</dbReference>
<dbReference type="PROSITE" id="PS50928">
    <property type="entry name" value="ABC_TM1"/>
    <property type="match status" value="1"/>
</dbReference>
<sequence>MVLPPVQTRRGPAARRRARTLAALFLAPAFVIMGYVVAYPLLRTFWLSLFHMELTDPDHQAFVGLGNFLTLGRDAAFWQSLTKTVLFTSISVAASFAFGLGFALLAGGLPERFAAVRGLMLVPWVTPAVVVGFLFLYMFDQETGVANLLLLHLHVIPHRLAWLSDATLAPAAVIVANVWSQTPFFVLMFTAGLTAIPAAQREAIRIDGARGWAEFRHLTLPYLRHIMVIASLIAIINNFSSFTVIWTMTQGGPIYATTTLAVHIYRVAFQQFKFGYGAAMGVVWMLVLLVLSVIYIRTLQREALT</sequence>
<feature type="transmembrane region" description="Helical" evidence="7">
    <location>
        <begin position="85"/>
        <end position="106"/>
    </location>
</feature>
<dbReference type="PANTHER" id="PTHR43005:SF1">
    <property type="entry name" value="SPERMIDINE_PUTRESCINE TRANSPORT SYSTEM PERMEASE PROTEIN"/>
    <property type="match status" value="1"/>
</dbReference>
<feature type="domain" description="ABC transmembrane type-1" evidence="8">
    <location>
        <begin position="81"/>
        <end position="295"/>
    </location>
</feature>
<evidence type="ECO:0000256" key="7">
    <source>
        <dbReference type="RuleBase" id="RU363032"/>
    </source>
</evidence>
<evidence type="ECO:0000256" key="2">
    <source>
        <dbReference type="ARBA" id="ARBA00022448"/>
    </source>
</evidence>
<accession>A0A537JYB2</accession>
<comment type="caution">
    <text evidence="9">The sequence shown here is derived from an EMBL/GenBank/DDBJ whole genome shotgun (WGS) entry which is preliminary data.</text>
</comment>
<dbReference type="AlphaFoldDB" id="A0A537JYB2"/>
<dbReference type="CDD" id="cd06261">
    <property type="entry name" value="TM_PBP2"/>
    <property type="match status" value="1"/>
</dbReference>
<evidence type="ECO:0000313" key="9">
    <source>
        <dbReference type="EMBL" id="TMI88495.1"/>
    </source>
</evidence>
<keyword evidence="2 7" id="KW-0813">Transport</keyword>
<keyword evidence="5 7" id="KW-1133">Transmembrane helix</keyword>
<feature type="transmembrane region" description="Helical" evidence="7">
    <location>
        <begin position="276"/>
        <end position="296"/>
    </location>
</feature>
<dbReference type="GO" id="GO:0005886">
    <property type="term" value="C:plasma membrane"/>
    <property type="evidence" value="ECO:0007669"/>
    <property type="project" value="UniProtKB-SubCell"/>
</dbReference>
<dbReference type="EMBL" id="VBAK01000139">
    <property type="protein sequence ID" value="TMI88495.1"/>
    <property type="molecule type" value="Genomic_DNA"/>
</dbReference>
<evidence type="ECO:0000259" key="8">
    <source>
        <dbReference type="PROSITE" id="PS50928"/>
    </source>
</evidence>
<keyword evidence="6 7" id="KW-0472">Membrane</keyword>
<dbReference type="Gene3D" id="1.10.3720.10">
    <property type="entry name" value="MetI-like"/>
    <property type="match status" value="1"/>
</dbReference>
<gene>
    <name evidence="9" type="ORF">E6H00_12545</name>
</gene>
<feature type="transmembrane region" description="Helical" evidence="7">
    <location>
        <begin position="226"/>
        <end position="246"/>
    </location>
</feature>
<reference evidence="9 10" key="1">
    <citation type="journal article" date="2019" name="Nat. Microbiol.">
        <title>Mediterranean grassland soil C-N compound turnover is dependent on rainfall and depth, and is mediated by genomically divergent microorganisms.</title>
        <authorList>
            <person name="Diamond S."/>
            <person name="Andeer P.F."/>
            <person name="Li Z."/>
            <person name="Crits-Christoph A."/>
            <person name="Burstein D."/>
            <person name="Anantharaman K."/>
            <person name="Lane K.R."/>
            <person name="Thomas B.C."/>
            <person name="Pan C."/>
            <person name="Northen T.R."/>
            <person name="Banfield J.F."/>
        </authorList>
    </citation>
    <scope>NUCLEOTIDE SEQUENCE [LARGE SCALE GENOMIC DNA]</scope>
    <source>
        <strain evidence="9">NP_3</strain>
    </source>
</reference>
<feature type="transmembrane region" description="Helical" evidence="7">
    <location>
        <begin position="21"/>
        <end position="42"/>
    </location>
</feature>